<reference evidence="4" key="1">
    <citation type="submission" date="2021-03" db="EMBL/GenBank/DDBJ databases">
        <title>Pengzhenrongella sicca gen. nov., sp. nov., a new member of suborder Micrococcineae isolated from High-Arctic tundra soil.</title>
        <authorList>
            <person name="Peng F."/>
        </authorList>
    </citation>
    <scope>NUCLEOTIDE SEQUENCE</scope>
    <source>
        <strain evidence="4">LRZ-2</strain>
    </source>
</reference>
<dbReference type="Pfam" id="PF04235">
    <property type="entry name" value="DUF418"/>
    <property type="match status" value="1"/>
</dbReference>
<protein>
    <submittedName>
        <fullName evidence="4">DUF418 domain-containing protein</fullName>
    </submittedName>
</protein>
<evidence type="ECO:0000259" key="3">
    <source>
        <dbReference type="Pfam" id="PF04235"/>
    </source>
</evidence>
<accession>A0A8A4ZI67</accession>
<dbReference type="EMBL" id="CP071868">
    <property type="protein sequence ID" value="QTE31081.1"/>
    <property type="molecule type" value="Genomic_DNA"/>
</dbReference>
<keyword evidence="2" id="KW-0472">Membrane</keyword>
<keyword evidence="2" id="KW-1133">Transmembrane helix</keyword>
<evidence type="ECO:0000313" key="4">
    <source>
        <dbReference type="EMBL" id="QTE31081.1"/>
    </source>
</evidence>
<dbReference type="KEGG" id="psic:J4E96_09240"/>
<gene>
    <name evidence="4" type="ORF">J4E96_09240</name>
</gene>
<evidence type="ECO:0000313" key="5">
    <source>
        <dbReference type="Proteomes" id="UP000663937"/>
    </source>
</evidence>
<name>A0A8A4ZI67_9MICO</name>
<keyword evidence="2" id="KW-0812">Transmembrane</keyword>
<feature type="domain" description="DUF418" evidence="3">
    <location>
        <begin position="35"/>
        <end position="78"/>
    </location>
</feature>
<dbReference type="RefSeq" id="WP_227425459.1">
    <property type="nucleotide sequence ID" value="NZ_CP071868.1"/>
</dbReference>
<dbReference type="InterPro" id="IPR007349">
    <property type="entry name" value="DUF418"/>
</dbReference>
<feature type="region of interest" description="Disordered" evidence="1">
    <location>
        <begin position="1"/>
        <end position="22"/>
    </location>
</feature>
<proteinExistence type="predicted"/>
<dbReference type="AlphaFoldDB" id="A0A8A4ZI67"/>
<sequence>MLTVLGFDDDAGCSSGRGRGSSTERLAGNLRDLGRSESGAAVFLVPFAILVAQGVFSTLWLTRFRRGPLEWLWRWATW</sequence>
<organism evidence="4 5">
    <name type="scientific">Pengzhenrongella sicca</name>
    <dbReference type="NCBI Taxonomy" id="2819238"/>
    <lineage>
        <taxon>Bacteria</taxon>
        <taxon>Bacillati</taxon>
        <taxon>Actinomycetota</taxon>
        <taxon>Actinomycetes</taxon>
        <taxon>Micrococcales</taxon>
        <taxon>Pengzhenrongella</taxon>
    </lineage>
</organism>
<keyword evidence="5" id="KW-1185">Reference proteome</keyword>
<evidence type="ECO:0000256" key="1">
    <source>
        <dbReference type="SAM" id="MobiDB-lite"/>
    </source>
</evidence>
<feature type="transmembrane region" description="Helical" evidence="2">
    <location>
        <begin position="40"/>
        <end position="61"/>
    </location>
</feature>
<evidence type="ECO:0000256" key="2">
    <source>
        <dbReference type="SAM" id="Phobius"/>
    </source>
</evidence>
<dbReference type="Proteomes" id="UP000663937">
    <property type="component" value="Chromosome"/>
</dbReference>